<keyword evidence="1" id="KW-0805">Transcription regulation</keyword>
<dbReference type="Pfam" id="PF16925">
    <property type="entry name" value="TetR_C_13"/>
    <property type="match status" value="1"/>
</dbReference>
<dbReference type="InterPro" id="IPR036271">
    <property type="entry name" value="Tet_transcr_reg_TetR-rel_C_sf"/>
</dbReference>
<evidence type="ECO:0000313" key="7">
    <source>
        <dbReference type="Proteomes" id="UP001375743"/>
    </source>
</evidence>
<dbReference type="InterPro" id="IPR023772">
    <property type="entry name" value="DNA-bd_HTH_TetR-type_CS"/>
</dbReference>
<name>A0ABU8XPW5_9PROT</name>
<evidence type="ECO:0000256" key="3">
    <source>
        <dbReference type="ARBA" id="ARBA00023163"/>
    </source>
</evidence>
<dbReference type="EMBL" id="JBBLZC010000006">
    <property type="protein sequence ID" value="MEK0083124.1"/>
    <property type="molecule type" value="Genomic_DNA"/>
</dbReference>
<dbReference type="PRINTS" id="PR00455">
    <property type="entry name" value="HTHTETR"/>
</dbReference>
<keyword evidence="2 4" id="KW-0238">DNA-binding</keyword>
<organism evidence="6 7">
    <name type="scientific">Benzoatithermus flavus</name>
    <dbReference type="NCBI Taxonomy" id="3108223"/>
    <lineage>
        <taxon>Bacteria</taxon>
        <taxon>Pseudomonadati</taxon>
        <taxon>Pseudomonadota</taxon>
        <taxon>Alphaproteobacteria</taxon>
        <taxon>Geminicoccales</taxon>
        <taxon>Geminicoccaceae</taxon>
        <taxon>Benzoatithermus</taxon>
    </lineage>
</organism>
<dbReference type="Pfam" id="PF00440">
    <property type="entry name" value="TetR_N"/>
    <property type="match status" value="1"/>
</dbReference>
<sequence length="193" mass="21297">MARPREFDEEQVLQRALEVFRAKGFEGATLDELEQATGLHRGSLYGAFGDKRRLFLKALARYLDTALGERLAVLETPQAGRTEILALFQGLARDAACDRERKGCLVTNCAIELADRDPDLACQAARSLDRFERAFAAAVRQAQARGEIAATHDPVRLARFLTVCMEGMLVLARARPDPAWLDDAVAAVAEVLR</sequence>
<feature type="DNA-binding region" description="H-T-H motif" evidence="4">
    <location>
        <begin position="29"/>
        <end position="48"/>
    </location>
</feature>
<accession>A0ABU8XPW5</accession>
<dbReference type="SUPFAM" id="SSF48498">
    <property type="entry name" value="Tetracyclin repressor-like, C-terminal domain"/>
    <property type="match status" value="1"/>
</dbReference>
<dbReference type="RefSeq" id="WP_418158969.1">
    <property type="nucleotide sequence ID" value="NZ_JBBLZC010000006.1"/>
</dbReference>
<dbReference type="InterPro" id="IPR001647">
    <property type="entry name" value="HTH_TetR"/>
</dbReference>
<dbReference type="Proteomes" id="UP001375743">
    <property type="component" value="Unassembled WGS sequence"/>
</dbReference>
<comment type="caution">
    <text evidence="6">The sequence shown here is derived from an EMBL/GenBank/DDBJ whole genome shotgun (WGS) entry which is preliminary data.</text>
</comment>
<keyword evidence="7" id="KW-1185">Reference proteome</keyword>
<evidence type="ECO:0000256" key="2">
    <source>
        <dbReference type="ARBA" id="ARBA00023125"/>
    </source>
</evidence>
<dbReference type="SUPFAM" id="SSF46689">
    <property type="entry name" value="Homeodomain-like"/>
    <property type="match status" value="1"/>
</dbReference>
<dbReference type="InterPro" id="IPR011075">
    <property type="entry name" value="TetR_C"/>
</dbReference>
<protein>
    <submittedName>
        <fullName evidence="6">TetR/AcrR family transcriptional regulator</fullName>
    </submittedName>
</protein>
<dbReference type="PANTHER" id="PTHR47506">
    <property type="entry name" value="TRANSCRIPTIONAL REGULATORY PROTEIN"/>
    <property type="match status" value="1"/>
</dbReference>
<evidence type="ECO:0000256" key="4">
    <source>
        <dbReference type="PROSITE-ProRule" id="PRU00335"/>
    </source>
</evidence>
<evidence type="ECO:0000259" key="5">
    <source>
        <dbReference type="PROSITE" id="PS50977"/>
    </source>
</evidence>
<gene>
    <name evidence="6" type="ORF">U1T56_08170</name>
</gene>
<evidence type="ECO:0000313" key="6">
    <source>
        <dbReference type="EMBL" id="MEK0083124.1"/>
    </source>
</evidence>
<dbReference type="PANTHER" id="PTHR47506:SF10">
    <property type="entry name" value="TRANSCRIPTIONAL REGULATORY PROTEIN"/>
    <property type="match status" value="1"/>
</dbReference>
<dbReference type="PROSITE" id="PS01081">
    <property type="entry name" value="HTH_TETR_1"/>
    <property type="match status" value="1"/>
</dbReference>
<reference evidence="6 7" key="1">
    <citation type="submission" date="2024-01" db="EMBL/GenBank/DDBJ databases">
        <title>Multi-omics insights into the function and evolution of sodium benzoate biodegradation pathways in Benzoatithermus flavus gen. nov., sp. nov. from hot spring.</title>
        <authorList>
            <person name="Hu C.-J."/>
            <person name="Li W.-J."/>
        </authorList>
    </citation>
    <scope>NUCLEOTIDE SEQUENCE [LARGE SCALE GENOMIC DNA]</scope>
    <source>
        <strain evidence="6 7">SYSU G07066</strain>
    </source>
</reference>
<proteinExistence type="predicted"/>
<dbReference type="Gene3D" id="1.10.357.10">
    <property type="entry name" value="Tetracycline Repressor, domain 2"/>
    <property type="match status" value="1"/>
</dbReference>
<evidence type="ECO:0000256" key="1">
    <source>
        <dbReference type="ARBA" id="ARBA00023015"/>
    </source>
</evidence>
<dbReference type="InterPro" id="IPR009057">
    <property type="entry name" value="Homeodomain-like_sf"/>
</dbReference>
<dbReference type="Gene3D" id="1.10.10.60">
    <property type="entry name" value="Homeodomain-like"/>
    <property type="match status" value="1"/>
</dbReference>
<keyword evidence="3" id="KW-0804">Transcription</keyword>
<feature type="domain" description="HTH tetR-type" evidence="5">
    <location>
        <begin position="6"/>
        <end position="66"/>
    </location>
</feature>
<dbReference type="PROSITE" id="PS50977">
    <property type="entry name" value="HTH_TETR_2"/>
    <property type="match status" value="1"/>
</dbReference>